<dbReference type="InterPro" id="IPR038356">
    <property type="entry name" value="Tma16_sf"/>
</dbReference>
<feature type="region of interest" description="Disordered" evidence="2">
    <location>
        <begin position="88"/>
        <end position="107"/>
    </location>
</feature>
<protein>
    <recommendedName>
        <fullName evidence="5">Translation machinery-associated protein 16</fullName>
    </recommendedName>
</protein>
<comment type="similarity">
    <text evidence="1">Belongs to the TMA16 family.</text>
</comment>
<dbReference type="InterPro" id="IPR021346">
    <property type="entry name" value="Tma16"/>
</dbReference>
<dbReference type="PANTHER" id="PTHR13349">
    <property type="entry name" value="TRANSLATION MACHINERY-ASSOCIATED PROTEIN 16"/>
    <property type="match status" value="1"/>
</dbReference>
<feature type="region of interest" description="Disordered" evidence="2">
    <location>
        <begin position="1"/>
        <end position="46"/>
    </location>
</feature>
<gene>
    <name evidence="3" type="ORF">MERGE_001776</name>
</gene>
<dbReference type="Pfam" id="PF11176">
    <property type="entry name" value="Tma16"/>
    <property type="match status" value="1"/>
</dbReference>
<dbReference type="PANTHER" id="PTHR13349:SF2">
    <property type="entry name" value="TRANSLATION MACHINERY-ASSOCIATED PROTEIN 16"/>
    <property type="match status" value="1"/>
</dbReference>
<dbReference type="OrthoDB" id="270284at2759"/>
<evidence type="ECO:0000313" key="3">
    <source>
        <dbReference type="EMBL" id="QSL64475.1"/>
    </source>
</evidence>
<proteinExistence type="inferred from homology"/>
<evidence type="ECO:0000313" key="4">
    <source>
        <dbReference type="Proteomes" id="UP000663699"/>
    </source>
</evidence>
<dbReference type="EMBL" id="CP054533">
    <property type="protein sequence ID" value="QSL64475.1"/>
    <property type="molecule type" value="Genomic_DNA"/>
</dbReference>
<feature type="compositionally biased region" description="Basic residues" evidence="2">
    <location>
        <begin position="9"/>
        <end position="28"/>
    </location>
</feature>
<dbReference type="Gene3D" id="1.20.1440.170">
    <property type="entry name" value="Translation machinery-associated protein 16-like"/>
    <property type="match status" value="1"/>
</dbReference>
<evidence type="ECO:0000256" key="2">
    <source>
        <dbReference type="SAM" id="MobiDB-lite"/>
    </source>
</evidence>
<evidence type="ECO:0000256" key="1">
    <source>
        <dbReference type="ARBA" id="ARBA00034127"/>
    </source>
</evidence>
<dbReference type="AlphaFoldDB" id="A0A899FVZ4"/>
<sequence>MPKVLSLRKIQRKKKVDSTHPRSRKARQIQRSIDREDRLKKERKIREKRRDIQVSRSIYFKSVVELENIKKLSLEELNKLIERYIHRNDSKMEDSSSSDLHPRHSSKKEALKQVFYNEQDEYKNGFYVPDLTDQENVLALKNWTGNYNDLHTLKFILVKKKDP</sequence>
<name>A0A899FVZ4_9ASCO</name>
<organism evidence="3 4">
    <name type="scientific">Pneumocystis wakefieldiae</name>
    <dbReference type="NCBI Taxonomy" id="38082"/>
    <lineage>
        <taxon>Eukaryota</taxon>
        <taxon>Fungi</taxon>
        <taxon>Dikarya</taxon>
        <taxon>Ascomycota</taxon>
        <taxon>Taphrinomycotina</taxon>
        <taxon>Pneumocystomycetes</taxon>
        <taxon>Pneumocystaceae</taxon>
        <taxon>Pneumocystis</taxon>
    </lineage>
</organism>
<dbReference type="GO" id="GO:0005634">
    <property type="term" value="C:nucleus"/>
    <property type="evidence" value="ECO:0007669"/>
    <property type="project" value="TreeGrafter"/>
</dbReference>
<dbReference type="Proteomes" id="UP000663699">
    <property type="component" value="Chromosome 2"/>
</dbReference>
<reference evidence="3" key="1">
    <citation type="submission" date="2020-06" db="EMBL/GenBank/DDBJ databases">
        <title>Genomes of multiple members of Pneumocystis genus reveal paths to human pathogen Pneumocystis jirovecii.</title>
        <authorList>
            <person name="Cisse O.H."/>
            <person name="Ma L."/>
            <person name="Dekker J."/>
            <person name="Khil P."/>
            <person name="Jo J."/>
            <person name="Brenchley J."/>
            <person name="Blair R."/>
            <person name="Pahar B."/>
            <person name="Chabe M."/>
            <person name="Van Rompay K.A."/>
            <person name="Keesler R."/>
            <person name="Sukura A."/>
            <person name="Hirsch V."/>
            <person name="Kutty G."/>
            <person name="Liu Y."/>
            <person name="Peng L."/>
            <person name="Chen J."/>
            <person name="Song J."/>
            <person name="Weissenbacher-Lang C."/>
            <person name="Xu J."/>
            <person name="Upham N.S."/>
            <person name="Stajich J.E."/>
            <person name="Cuomo C.A."/>
            <person name="Cushion M.T."/>
            <person name="Kovacs J.A."/>
        </authorList>
    </citation>
    <scope>NUCLEOTIDE SEQUENCE</scope>
    <source>
        <strain evidence="3">2A</strain>
    </source>
</reference>
<keyword evidence="4" id="KW-1185">Reference proteome</keyword>
<evidence type="ECO:0008006" key="5">
    <source>
        <dbReference type="Google" id="ProtNLM"/>
    </source>
</evidence>
<feature type="compositionally biased region" description="Basic and acidic residues" evidence="2">
    <location>
        <begin position="32"/>
        <end position="46"/>
    </location>
</feature>
<accession>A0A899FVZ4</accession>